<dbReference type="GO" id="GO:0030488">
    <property type="term" value="P:tRNA methylation"/>
    <property type="evidence" value="ECO:0007669"/>
    <property type="project" value="TreeGrafter"/>
</dbReference>
<dbReference type="Proteomes" id="UP000002630">
    <property type="component" value="Linkage Group LG02"/>
</dbReference>
<evidence type="ECO:0000256" key="8">
    <source>
        <dbReference type="ARBA" id="ARBA00022723"/>
    </source>
</evidence>
<dbReference type="EMBL" id="FN648384">
    <property type="protein sequence ID" value="CBJ49163.1"/>
    <property type="molecule type" value="Genomic_DNA"/>
</dbReference>
<keyword evidence="14" id="KW-1185">Reference proteome</keyword>
<keyword evidence="4" id="KW-0963">Cytoplasm</keyword>
<dbReference type="GO" id="GO:0046872">
    <property type="term" value="F:metal ion binding"/>
    <property type="evidence" value="ECO:0007669"/>
    <property type="project" value="UniProtKB-KW"/>
</dbReference>
<keyword evidence="7" id="KW-0949">S-adenosyl-L-methionine</keyword>
<dbReference type="InterPro" id="IPR058240">
    <property type="entry name" value="rSAM_sf"/>
</dbReference>
<proteinExistence type="predicted"/>
<evidence type="ECO:0000256" key="5">
    <source>
        <dbReference type="ARBA" id="ARBA00022603"/>
    </source>
</evidence>
<dbReference type="SFLD" id="SFLDS00029">
    <property type="entry name" value="Radical_SAM"/>
    <property type="match status" value="1"/>
</dbReference>
<reference evidence="13 14" key="1">
    <citation type="journal article" date="2010" name="Nature">
        <title>The Ectocarpus genome and the independent evolution of multicellularity in brown algae.</title>
        <authorList>
            <person name="Cock J.M."/>
            <person name="Sterck L."/>
            <person name="Rouze P."/>
            <person name="Scornet D."/>
            <person name="Allen A.E."/>
            <person name="Amoutzias G."/>
            <person name="Anthouard V."/>
            <person name="Artiguenave F."/>
            <person name="Aury J.M."/>
            <person name="Badger J.H."/>
            <person name="Beszteri B."/>
            <person name="Billiau K."/>
            <person name="Bonnet E."/>
            <person name="Bothwell J.H."/>
            <person name="Bowler C."/>
            <person name="Boyen C."/>
            <person name="Brownlee C."/>
            <person name="Carrano C.J."/>
            <person name="Charrier B."/>
            <person name="Cho G.Y."/>
            <person name="Coelho S.M."/>
            <person name="Collen J."/>
            <person name="Corre E."/>
            <person name="Da Silva C."/>
            <person name="Delage L."/>
            <person name="Delaroque N."/>
            <person name="Dittami S.M."/>
            <person name="Doulbeau S."/>
            <person name="Elias M."/>
            <person name="Farnham G."/>
            <person name="Gachon C.M."/>
            <person name="Gschloessl B."/>
            <person name="Heesch S."/>
            <person name="Jabbari K."/>
            <person name="Jubin C."/>
            <person name="Kawai H."/>
            <person name="Kimura K."/>
            <person name="Kloareg B."/>
            <person name="Kupper F.C."/>
            <person name="Lang D."/>
            <person name="Le Bail A."/>
            <person name="Leblanc C."/>
            <person name="Lerouge P."/>
            <person name="Lohr M."/>
            <person name="Lopez P.J."/>
            <person name="Martens C."/>
            <person name="Maumus F."/>
            <person name="Michel G."/>
            <person name="Miranda-Saavedra D."/>
            <person name="Morales J."/>
            <person name="Moreau H."/>
            <person name="Motomura T."/>
            <person name="Nagasato C."/>
            <person name="Napoli C.A."/>
            <person name="Nelson D.R."/>
            <person name="Nyvall-Collen P."/>
            <person name="Peters A.F."/>
            <person name="Pommier C."/>
            <person name="Potin P."/>
            <person name="Poulain J."/>
            <person name="Quesneville H."/>
            <person name="Read B."/>
            <person name="Rensing S.A."/>
            <person name="Ritter A."/>
            <person name="Rousvoal S."/>
            <person name="Samanta M."/>
            <person name="Samson G."/>
            <person name="Schroeder D.C."/>
            <person name="Segurens B."/>
            <person name="Strittmatter M."/>
            <person name="Tonon T."/>
            <person name="Tregear J.W."/>
            <person name="Valentin K."/>
            <person name="von Dassow P."/>
            <person name="Yamagishi T."/>
            <person name="Van de Peer Y."/>
            <person name="Wincker P."/>
        </authorList>
    </citation>
    <scope>NUCLEOTIDE SEQUENCE [LARGE SCALE GENOMIC DNA]</scope>
    <source>
        <strain evidence="14">Ec32 / CCAP1310/4</strain>
    </source>
</reference>
<dbReference type="EMBL" id="FN649727">
    <property type="protein sequence ID" value="CBJ49163.1"/>
    <property type="molecule type" value="Genomic_DNA"/>
</dbReference>
<evidence type="ECO:0000256" key="3">
    <source>
        <dbReference type="ARBA" id="ARBA00022485"/>
    </source>
</evidence>
<dbReference type="Pfam" id="PF04055">
    <property type="entry name" value="Radical_SAM"/>
    <property type="match status" value="1"/>
</dbReference>
<evidence type="ECO:0000256" key="10">
    <source>
        <dbReference type="ARBA" id="ARBA00023014"/>
    </source>
</evidence>
<dbReference type="SFLD" id="SFLDF00275">
    <property type="entry name" value="adenosine_C2_methyltransferase"/>
    <property type="match status" value="1"/>
</dbReference>
<evidence type="ECO:0000256" key="6">
    <source>
        <dbReference type="ARBA" id="ARBA00022679"/>
    </source>
</evidence>
<sequence length="425" mass="45503">MGGSWSSTVVSAMMVSSSESFLLYSSTAGKCSTMAVAPTAVATAVADTAHPPAPPPKPVPGGDLLSLNFDELSQILGGSGRAKMVWSALSAGVDPFGDAAEFLTDKTAAVLKDTVERLPWQVVRESVSSCGTRKLLVQLEDGLEVETVVIPDLSGSRSTVCVSSQIGCAKNCQFCMTGKMGLVRNLTAGEILGQVFFARETVREHGMPPLTNAVYMGMGEPLDNPGAVTQSLQVLTHPFAFAMAKSKISVSTVGPSPAAIRRMKGMPSRLAWSVHAATDDVRRLLVPTTVHSMAELRDAFAEVLQSRRREHLFVEVVLIEGMNDSPELARALASLLRPLPIRAGINLLPYNDTGHPFFRASPKESVEEFQRVLTQEGFVATIRTARGDEESSACGQLATTANNERALKQRHRRSTDDDKAAARPP</sequence>
<protein>
    <recommendedName>
        <fullName evidence="12">Radical SAM core domain-containing protein</fullName>
    </recommendedName>
</protein>
<dbReference type="Gene3D" id="3.20.20.70">
    <property type="entry name" value="Aldolase class I"/>
    <property type="match status" value="1"/>
</dbReference>
<comment type="subcellular location">
    <subcellularLocation>
        <location evidence="2">Cytoplasm</location>
    </subcellularLocation>
</comment>
<feature type="domain" description="Radical SAM core" evidence="12">
    <location>
        <begin position="154"/>
        <end position="388"/>
    </location>
</feature>
<evidence type="ECO:0000256" key="9">
    <source>
        <dbReference type="ARBA" id="ARBA00023004"/>
    </source>
</evidence>
<evidence type="ECO:0000259" key="12">
    <source>
        <dbReference type="PROSITE" id="PS51918"/>
    </source>
</evidence>
<comment type="cofactor">
    <cofactor evidence="1">
        <name>[4Fe-4S] cluster</name>
        <dbReference type="ChEBI" id="CHEBI:49883"/>
    </cofactor>
</comment>
<keyword evidence="8" id="KW-0479">Metal-binding</keyword>
<dbReference type="SFLD" id="SFLDG01062">
    <property type="entry name" value="methyltransferase_(Class_A)"/>
    <property type="match status" value="1"/>
</dbReference>
<evidence type="ECO:0000256" key="4">
    <source>
        <dbReference type="ARBA" id="ARBA00022490"/>
    </source>
</evidence>
<dbReference type="InterPro" id="IPR007197">
    <property type="entry name" value="rSAM"/>
</dbReference>
<dbReference type="OMA" id="WAQHVDE"/>
<feature type="compositionally biased region" description="Polar residues" evidence="11">
    <location>
        <begin position="393"/>
        <end position="403"/>
    </location>
</feature>
<dbReference type="eggNOG" id="ENOG502QV91">
    <property type="taxonomic scope" value="Eukaryota"/>
</dbReference>
<dbReference type="SUPFAM" id="SSF102114">
    <property type="entry name" value="Radical SAM enzymes"/>
    <property type="match status" value="1"/>
</dbReference>
<evidence type="ECO:0000313" key="14">
    <source>
        <dbReference type="Proteomes" id="UP000002630"/>
    </source>
</evidence>
<evidence type="ECO:0000256" key="2">
    <source>
        <dbReference type="ARBA" id="ARBA00004496"/>
    </source>
</evidence>
<dbReference type="InterPro" id="IPR013785">
    <property type="entry name" value="Aldolase_TIM"/>
</dbReference>
<keyword evidence="9" id="KW-0408">Iron</keyword>
<keyword evidence="5" id="KW-0489">Methyltransferase</keyword>
<evidence type="ECO:0000313" key="13">
    <source>
        <dbReference type="EMBL" id="CBJ49163.1"/>
    </source>
</evidence>
<dbReference type="InterPro" id="IPR004383">
    <property type="entry name" value="rRNA_lsu_MTrfase_RlmN/Cfr"/>
</dbReference>
<evidence type="ECO:0000256" key="1">
    <source>
        <dbReference type="ARBA" id="ARBA00001966"/>
    </source>
</evidence>
<dbReference type="GO" id="GO:0008173">
    <property type="term" value="F:RNA methyltransferase activity"/>
    <property type="evidence" value="ECO:0007669"/>
    <property type="project" value="InterPro"/>
</dbReference>
<evidence type="ECO:0000256" key="11">
    <source>
        <dbReference type="SAM" id="MobiDB-lite"/>
    </source>
</evidence>
<dbReference type="AlphaFoldDB" id="D7FQQ6"/>
<keyword evidence="10" id="KW-0411">Iron-sulfur</keyword>
<dbReference type="PROSITE" id="PS51918">
    <property type="entry name" value="RADICAL_SAM"/>
    <property type="match status" value="1"/>
</dbReference>
<dbReference type="CDD" id="cd01335">
    <property type="entry name" value="Radical_SAM"/>
    <property type="match status" value="1"/>
</dbReference>
<dbReference type="GO" id="GO:0051539">
    <property type="term" value="F:4 iron, 4 sulfur cluster binding"/>
    <property type="evidence" value="ECO:0007669"/>
    <property type="project" value="UniProtKB-KW"/>
</dbReference>
<keyword evidence="6" id="KW-0808">Transferase</keyword>
<accession>D7FQQ6</accession>
<gene>
    <name evidence="13" type="ORF">Esi_0207_0020</name>
</gene>
<feature type="compositionally biased region" description="Basic and acidic residues" evidence="11">
    <location>
        <begin position="414"/>
        <end position="425"/>
    </location>
</feature>
<dbReference type="GO" id="GO:0070475">
    <property type="term" value="P:rRNA base methylation"/>
    <property type="evidence" value="ECO:0007669"/>
    <property type="project" value="TreeGrafter"/>
</dbReference>
<keyword evidence="3" id="KW-0004">4Fe-4S</keyword>
<dbReference type="GO" id="GO:0005737">
    <property type="term" value="C:cytoplasm"/>
    <property type="evidence" value="ECO:0007669"/>
    <property type="project" value="UniProtKB-SubCell"/>
</dbReference>
<dbReference type="InParanoid" id="D7FQQ6"/>
<dbReference type="PANTHER" id="PTHR30544:SF5">
    <property type="entry name" value="RADICAL SAM CORE DOMAIN-CONTAINING PROTEIN"/>
    <property type="match status" value="1"/>
</dbReference>
<evidence type="ECO:0000256" key="7">
    <source>
        <dbReference type="ARBA" id="ARBA00022691"/>
    </source>
</evidence>
<name>D7FQQ6_ECTSI</name>
<dbReference type="InterPro" id="IPR040072">
    <property type="entry name" value="Methyltransferase_A"/>
</dbReference>
<organism evidence="13 14">
    <name type="scientific">Ectocarpus siliculosus</name>
    <name type="common">Brown alga</name>
    <name type="synonym">Conferva siliculosa</name>
    <dbReference type="NCBI Taxonomy" id="2880"/>
    <lineage>
        <taxon>Eukaryota</taxon>
        <taxon>Sar</taxon>
        <taxon>Stramenopiles</taxon>
        <taxon>Ochrophyta</taxon>
        <taxon>PX clade</taxon>
        <taxon>Phaeophyceae</taxon>
        <taxon>Ectocarpales</taxon>
        <taxon>Ectocarpaceae</taxon>
        <taxon>Ectocarpus</taxon>
    </lineage>
</organism>
<feature type="region of interest" description="Disordered" evidence="11">
    <location>
        <begin position="387"/>
        <end position="425"/>
    </location>
</feature>
<dbReference type="PANTHER" id="PTHR30544">
    <property type="entry name" value="23S RRNA METHYLTRANSFERASE"/>
    <property type="match status" value="1"/>
</dbReference>
<dbReference type="STRING" id="2880.D7FQQ6"/>
<dbReference type="OrthoDB" id="538249at2759"/>